<dbReference type="Proteomes" id="UP000216913">
    <property type="component" value="Unassembled WGS sequence"/>
</dbReference>
<name>A0A261TBK4_9BORD</name>
<dbReference type="EMBL" id="NEVP01000011">
    <property type="protein sequence ID" value="OZI47018.1"/>
    <property type="molecule type" value="Genomic_DNA"/>
</dbReference>
<dbReference type="AlphaFoldDB" id="A0A261TBK4"/>
<evidence type="ECO:0000313" key="3">
    <source>
        <dbReference type="Proteomes" id="UP000216913"/>
    </source>
</evidence>
<dbReference type="Pfam" id="PF12266">
    <property type="entry name" value="DUF3613"/>
    <property type="match status" value="1"/>
</dbReference>
<feature type="compositionally biased region" description="Low complexity" evidence="1">
    <location>
        <begin position="1"/>
        <end position="30"/>
    </location>
</feature>
<proteinExistence type="predicted"/>
<accession>A0A261TBK4</accession>
<feature type="region of interest" description="Disordered" evidence="1">
    <location>
        <begin position="1"/>
        <end position="49"/>
    </location>
</feature>
<keyword evidence="3" id="KW-1185">Reference proteome</keyword>
<organism evidence="2 3">
    <name type="scientific">Bordetella genomosp. 5</name>
    <dbReference type="NCBI Taxonomy" id="1395608"/>
    <lineage>
        <taxon>Bacteria</taxon>
        <taxon>Pseudomonadati</taxon>
        <taxon>Pseudomonadota</taxon>
        <taxon>Betaproteobacteria</taxon>
        <taxon>Burkholderiales</taxon>
        <taxon>Alcaligenaceae</taxon>
        <taxon>Bordetella</taxon>
    </lineage>
</organism>
<dbReference type="InterPro" id="IPR022053">
    <property type="entry name" value="DUF3613"/>
</dbReference>
<evidence type="ECO:0000313" key="2">
    <source>
        <dbReference type="EMBL" id="OZI47018.1"/>
    </source>
</evidence>
<protein>
    <submittedName>
        <fullName evidence="2">TapA domain-containing protein</fullName>
    </submittedName>
</protein>
<evidence type="ECO:0000256" key="1">
    <source>
        <dbReference type="SAM" id="MobiDB-lite"/>
    </source>
</evidence>
<sequence length="139" mass="13169">MAQATPVPAGSGAAAAGAATPGAATPGAVTPVPPPPADASAAVRQVPSQPAAAAAASAAAASAAAPAARAGADDLDRPGAVTRALMAAQADGRRAGPGLPLQGPVASAAWQRYIQSFEQPLPQWFGTRIENKSGSGGGG</sequence>
<feature type="compositionally biased region" description="Low complexity" evidence="1">
    <location>
        <begin position="38"/>
        <end position="49"/>
    </location>
</feature>
<reference evidence="2 3" key="1">
    <citation type="submission" date="2017-05" db="EMBL/GenBank/DDBJ databases">
        <title>Complete and WGS of Bordetella genogroups.</title>
        <authorList>
            <person name="Spilker T."/>
            <person name="LiPuma J."/>
        </authorList>
    </citation>
    <scope>NUCLEOTIDE SEQUENCE [LARGE SCALE GENOMIC DNA]</scope>
    <source>
        <strain evidence="2 3">AU10456</strain>
    </source>
</reference>
<comment type="caution">
    <text evidence="2">The sequence shown here is derived from an EMBL/GenBank/DDBJ whole genome shotgun (WGS) entry which is preliminary data.</text>
</comment>
<gene>
    <name evidence="2" type="ORF">CAL25_17625</name>
</gene>